<dbReference type="Proteomes" id="UP001168972">
    <property type="component" value="Unassembled WGS sequence"/>
</dbReference>
<gene>
    <name evidence="1" type="ORF">PV327_004499</name>
</gene>
<reference evidence="1" key="2">
    <citation type="submission" date="2023-03" db="EMBL/GenBank/DDBJ databases">
        <authorList>
            <person name="Inwood S.N."/>
            <person name="Skelly J.G."/>
            <person name="Guhlin J."/>
            <person name="Harrop T.W.R."/>
            <person name="Goldson S.G."/>
            <person name="Dearden P.K."/>
        </authorList>
    </citation>
    <scope>NUCLEOTIDE SEQUENCE</scope>
    <source>
        <strain evidence="1">Lincoln</strain>
        <tissue evidence="1">Whole body</tissue>
    </source>
</reference>
<evidence type="ECO:0000313" key="2">
    <source>
        <dbReference type="Proteomes" id="UP001168972"/>
    </source>
</evidence>
<keyword evidence="2" id="KW-1185">Reference proteome</keyword>
<accession>A0AA39KMQ8</accession>
<proteinExistence type="predicted"/>
<dbReference type="EMBL" id="JAQQBR010001832">
    <property type="protein sequence ID" value="KAK0167052.1"/>
    <property type="molecule type" value="Genomic_DNA"/>
</dbReference>
<reference evidence="1" key="1">
    <citation type="journal article" date="2023" name="bioRxiv">
        <title>Scaffold-level genome assemblies of two parasitoid biocontrol wasps reveal the parthenogenesis mechanism and an associated novel virus.</title>
        <authorList>
            <person name="Inwood S."/>
            <person name="Skelly J."/>
            <person name="Guhlin J."/>
            <person name="Harrop T."/>
            <person name="Goldson S."/>
            <person name="Dearden P."/>
        </authorList>
    </citation>
    <scope>NUCLEOTIDE SEQUENCE</scope>
    <source>
        <strain evidence="1">Lincoln</strain>
        <tissue evidence="1">Whole body</tissue>
    </source>
</reference>
<comment type="caution">
    <text evidence="1">The sequence shown here is derived from an EMBL/GenBank/DDBJ whole genome shotgun (WGS) entry which is preliminary data.</text>
</comment>
<name>A0AA39KMQ8_MICHY</name>
<sequence>METERRGKIYETLALASTTRARKYCVGVTENEDTGGLSAISLGEVCGCCRATYQPSHIHIDSSNIGALIVSRGALDKENRT</sequence>
<protein>
    <submittedName>
        <fullName evidence="1">Uncharacterized protein</fullName>
    </submittedName>
</protein>
<dbReference type="AlphaFoldDB" id="A0AA39KMQ8"/>
<organism evidence="1 2">
    <name type="scientific">Microctonus hyperodae</name>
    <name type="common">Parasitoid wasp</name>
    <dbReference type="NCBI Taxonomy" id="165561"/>
    <lineage>
        <taxon>Eukaryota</taxon>
        <taxon>Metazoa</taxon>
        <taxon>Ecdysozoa</taxon>
        <taxon>Arthropoda</taxon>
        <taxon>Hexapoda</taxon>
        <taxon>Insecta</taxon>
        <taxon>Pterygota</taxon>
        <taxon>Neoptera</taxon>
        <taxon>Endopterygota</taxon>
        <taxon>Hymenoptera</taxon>
        <taxon>Apocrita</taxon>
        <taxon>Ichneumonoidea</taxon>
        <taxon>Braconidae</taxon>
        <taxon>Euphorinae</taxon>
        <taxon>Microctonus</taxon>
    </lineage>
</organism>
<evidence type="ECO:0000313" key="1">
    <source>
        <dbReference type="EMBL" id="KAK0167052.1"/>
    </source>
</evidence>